<evidence type="ECO:0000313" key="2">
    <source>
        <dbReference type="EMBL" id="XBP00457.1"/>
    </source>
</evidence>
<reference evidence="2" key="1">
    <citation type="submission" date="2024-05" db="EMBL/GenBank/DDBJ databases">
        <title>Transcriptome analysis of the degradation process of organic nitrogen by two heterotrophic nitrifying and aerobic denitrifying bacteria, Achromobacter sp. HNDS-1 and Enterobacter sp. HNDS-6.</title>
        <authorList>
            <person name="Huang Y."/>
        </authorList>
    </citation>
    <scope>NUCLEOTIDE SEQUENCE</scope>
    <source>
        <strain evidence="2">HNDS-1</strain>
    </source>
</reference>
<feature type="domain" description="IstB-like ATP-binding" evidence="1">
    <location>
        <begin position="81"/>
        <end position="186"/>
    </location>
</feature>
<dbReference type="Gene3D" id="3.40.50.300">
    <property type="entry name" value="P-loop containing nucleotide triphosphate hydrolases"/>
    <property type="match status" value="1"/>
</dbReference>
<accession>A0AAU7LGE7</accession>
<dbReference type="GO" id="GO:0005524">
    <property type="term" value="F:ATP binding"/>
    <property type="evidence" value="ECO:0007669"/>
    <property type="project" value="UniProtKB-KW"/>
</dbReference>
<gene>
    <name evidence="2" type="ORF">ABFG95_08265</name>
</gene>
<dbReference type="InterPro" id="IPR002611">
    <property type="entry name" value="IstB_ATP-bd"/>
</dbReference>
<dbReference type="SUPFAM" id="SSF52540">
    <property type="entry name" value="P-loop containing nucleoside triphosphate hydrolases"/>
    <property type="match status" value="1"/>
</dbReference>
<dbReference type="KEGG" id="achh:ABFG95_08265"/>
<dbReference type="EMBL" id="CP157584">
    <property type="protein sequence ID" value="XBP00457.1"/>
    <property type="molecule type" value="Genomic_DNA"/>
</dbReference>
<dbReference type="RefSeq" id="WP_054470917.1">
    <property type="nucleotide sequence ID" value="NZ_CP157584.1"/>
</dbReference>
<organism evidence="2">
    <name type="scientific">Achromobacter sp. HNDS-1</name>
    <dbReference type="NCBI Taxonomy" id="3151598"/>
    <lineage>
        <taxon>Bacteria</taxon>
        <taxon>Pseudomonadati</taxon>
        <taxon>Pseudomonadota</taxon>
        <taxon>Betaproteobacteria</taxon>
        <taxon>Burkholderiales</taxon>
        <taxon>Alcaligenaceae</taxon>
        <taxon>Achromobacter</taxon>
    </lineage>
</organism>
<dbReference type="AlphaFoldDB" id="A0AAU7LGE7"/>
<keyword evidence="2" id="KW-0067">ATP-binding</keyword>
<sequence length="203" mass="22563">MLSNELRRLLFQGESGQKHDAEPLPCLSGDEVLAKAHVPTRYKSCTFDTFHAYSEEHKARKLACESYSKHFNVARYDGVSMVLGGPQKGKTHLATAMLFAVIASGSTGRLIRARRAIAAVVEYGEDALAELANPDLLVLDGLLSHPWDEAGRHAIFELIERRFEEVKPTVITTHLRKATFLRAVGDRIASRLRENGGKFVSFE</sequence>
<evidence type="ECO:0000259" key="1">
    <source>
        <dbReference type="Pfam" id="PF01695"/>
    </source>
</evidence>
<keyword evidence="2" id="KW-0547">Nucleotide-binding</keyword>
<dbReference type="InterPro" id="IPR027417">
    <property type="entry name" value="P-loop_NTPase"/>
</dbReference>
<proteinExistence type="predicted"/>
<dbReference type="Pfam" id="PF01695">
    <property type="entry name" value="IstB_IS21"/>
    <property type="match status" value="1"/>
</dbReference>
<protein>
    <submittedName>
        <fullName evidence="2">ATP-binding protein</fullName>
    </submittedName>
</protein>
<name>A0AAU7LGE7_9BURK</name>
<dbReference type="CDD" id="cd00267">
    <property type="entry name" value="ABC_ATPase"/>
    <property type="match status" value="1"/>
</dbReference>